<comment type="caution">
    <text evidence="3">The sequence shown here is derived from an EMBL/GenBank/DDBJ whole genome shotgun (WGS) entry which is preliminary data.</text>
</comment>
<gene>
    <name evidence="3" type="ORF">HMPREF9372_3515</name>
</gene>
<reference evidence="3 4" key="1">
    <citation type="submission" date="2011-04" db="EMBL/GenBank/DDBJ databases">
        <authorList>
            <person name="Muzny D."/>
            <person name="Qin X."/>
            <person name="Deng J."/>
            <person name="Jiang H."/>
            <person name="Liu Y."/>
            <person name="Qu J."/>
            <person name="Song X.-Z."/>
            <person name="Zhang L."/>
            <person name="Thornton R."/>
            <person name="Coyle M."/>
            <person name="Francisco L."/>
            <person name="Jackson L."/>
            <person name="Javaid M."/>
            <person name="Korchina V."/>
            <person name="Kovar C."/>
            <person name="Mata R."/>
            <person name="Mathew T."/>
            <person name="Ngo R."/>
            <person name="Nguyen L."/>
            <person name="Nguyen N."/>
            <person name="Okwuonu G."/>
            <person name="Ongeri F."/>
            <person name="Pham C."/>
            <person name="Simmons D."/>
            <person name="Wilczek-Boney K."/>
            <person name="Hale W."/>
            <person name="Jakkamsetti A."/>
            <person name="Pham P."/>
            <person name="Ruth R."/>
            <person name="San Lucas F."/>
            <person name="Warren J."/>
            <person name="Zhang J."/>
            <person name="Zhao Z."/>
            <person name="Zhou C."/>
            <person name="Zhu D."/>
            <person name="Lee S."/>
            <person name="Bess C."/>
            <person name="Blankenburg K."/>
            <person name="Forbes L."/>
            <person name="Fu Q."/>
            <person name="Gubbala S."/>
            <person name="Hirani K."/>
            <person name="Jayaseelan J.C."/>
            <person name="Lara F."/>
            <person name="Munidasa M."/>
            <person name="Palculict T."/>
            <person name="Patil S."/>
            <person name="Pu L.-L."/>
            <person name="Saada N."/>
            <person name="Tang L."/>
            <person name="Weissenberger G."/>
            <person name="Zhu Y."/>
            <person name="Hemphill L."/>
            <person name="Shang Y."/>
            <person name="Youmans B."/>
            <person name="Ayvaz T."/>
            <person name="Ross M."/>
            <person name="Santibanez J."/>
            <person name="Aqrawi P."/>
            <person name="Gross S."/>
            <person name="Joshi V."/>
            <person name="Fowler G."/>
            <person name="Nazareth L."/>
            <person name="Reid J."/>
            <person name="Worley K."/>
            <person name="Petrosino J."/>
            <person name="Highlander S."/>
            <person name="Gibbs R."/>
        </authorList>
    </citation>
    <scope>NUCLEOTIDE SEQUENCE [LARGE SCALE GENOMIC DNA]</scope>
    <source>
        <strain evidence="3 4">2681</strain>
    </source>
</reference>
<feature type="domain" description="DUF3899" evidence="2">
    <location>
        <begin position="3"/>
        <end position="91"/>
    </location>
</feature>
<proteinExistence type="predicted"/>
<keyword evidence="1" id="KW-1133">Transmembrane helix</keyword>
<keyword evidence="1" id="KW-0812">Transmembrane</keyword>
<dbReference type="Pfam" id="PF13038">
    <property type="entry name" value="DUF3899"/>
    <property type="match status" value="1"/>
</dbReference>
<dbReference type="Proteomes" id="UP000005316">
    <property type="component" value="Unassembled WGS sequence"/>
</dbReference>
<evidence type="ECO:0000256" key="1">
    <source>
        <dbReference type="SAM" id="Phobius"/>
    </source>
</evidence>
<keyword evidence="1" id="KW-0472">Membrane</keyword>
<name>F9DXI4_9BACL</name>
<accession>F9DXI4</accession>
<sequence length="96" mass="11075">MTNVTFLIGLISLTSFVILKIIQSGFFDLFFTGMYQIKRFIFRKSNTETRIENQLSEDFQLQKFKKGAYEWTLAISLTIALSSLVMSLLGLILFYA</sequence>
<dbReference type="HOGENOM" id="CLU_2358306_0_0_9"/>
<dbReference type="eggNOG" id="ENOG502ZX5B">
    <property type="taxonomic scope" value="Bacteria"/>
</dbReference>
<dbReference type="InterPro" id="IPR025007">
    <property type="entry name" value="DUF3899"/>
</dbReference>
<protein>
    <recommendedName>
        <fullName evidence="2">DUF3899 domain-containing protein</fullName>
    </recommendedName>
</protein>
<evidence type="ECO:0000313" key="3">
    <source>
        <dbReference type="EMBL" id="EGQ20608.1"/>
    </source>
</evidence>
<feature type="transmembrane region" description="Helical" evidence="1">
    <location>
        <begin position="6"/>
        <end position="31"/>
    </location>
</feature>
<dbReference type="EMBL" id="AFPZ01000110">
    <property type="protein sequence ID" value="EGQ20608.1"/>
    <property type="molecule type" value="Genomic_DNA"/>
</dbReference>
<dbReference type="AlphaFoldDB" id="F9DXI4"/>
<evidence type="ECO:0000313" key="4">
    <source>
        <dbReference type="Proteomes" id="UP000005316"/>
    </source>
</evidence>
<evidence type="ECO:0000259" key="2">
    <source>
        <dbReference type="Pfam" id="PF13038"/>
    </source>
</evidence>
<feature type="transmembrane region" description="Helical" evidence="1">
    <location>
        <begin position="71"/>
        <end position="95"/>
    </location>
</feature>
<organism evidence="3 4">
    <name type="scientific">Sporosarcina newyorkensis 2681</name>
    <dbReference type="NCBI Taxonomy" id="1027292"/>
    <lineage>
        <taxon>Bacteria</taxon>
        <taxon>Bacillati</taxon>
        <taxon>Bacillota</taxon>
        <taxon>Bacilli</taxon>
        <taxon>Bacillales</taxon>
        <taxon>Caryophanaceae</taxon>
        <taxon>Sporosarcina</taxon>
    </lineage>
</organism>